<feature type="region of interest" description="Disordered" evidence="5">
    <location>
        <begin position="1044"/>
        <end position="1085"/>
    </location>
</feature>
<dbReference type="STRING" id="1043004.A0A074XKU3"/>
<evidence type="ECO:0000256" key="4">
    <source>
        <dbReference type="ARBA" id="ARBA00023268"/>
    </source>
</evidence>
<dbReference type="InterPro" id="IPR050091">
    <property type="entry name" value="PKS_NRPS_Biosynth_Enz"/>
</dbReference>
<dbReference type="PANTHER" id="PTHR43775">
    <property type="entry name" value="FATTY ACID SYNTHASE"/>
    <property type="match status" value="1"/>
</dbReference>
<dbReference type="Pfam" id="PF23114">
    <property type="entry name" value="NAD-bd_HRPKS_sdrA"/>
    <property type="match status" value="1"/>
</dbReference>
<dbReference type="PANTHER" id="PTHR43775:SF20">
    <property type="entry name" value="HYBRID PKS-NRPS SYNTHETASE APDA"/>
    <property type="match status" value="1"/>
</dbReference>
<protein>
    <submittedName>
        <fullName evidence="7">KR-domain-containing protein</fullName>
    </submittedName>
</protein>
<dbReference type="GO" id="GO:0004312">
    <property type="term" value="F:fatty acid synthase activity"/>
    <property type="evidence" value="ECO:0007669"/>
    <property type="project" value="TreeGrafter"/>
</dbReference>
<dbReference type="Gene3D" id="3.30.559.30">
    <property type="entry name" value="Nonribosomal peptide synthetase, condensation domain"/>
    <property type="match status" value="2"/>
</dbReference>
<proteinExistence type="predicted"/>
<evidence type="ECO:0000259" key="6">
    <source>
        <dbReference type="PROSITE" id="PS50075"/>
    </source>
</evidence>
<keyword evidence="2" id="KW-0597">Phosphoprotein</keyword>
<dbReference type="InterPro" id="IPR023213">
    <property type="entry name" value="CAT-like_dom_sf"/>
</dbReference>
<dbReference type="Pfam" id="PF08242">
    <property type="entry name" value="Methyltransf_12"/>
    <property type="match status" value="1"/>
</dbReference>
<dbReference type="InterPro" id="IPR036291">
    <property type="entry name" value="NAD(P)-bd_dom_sf"/>
</dbReference>
<evidence type="ECO:0000256" key="2">
    <source>
        <dbReference type="ARBA" id="ARBA00022553"/>
    </source>
</evidence>
<gene>
    <name evidence="7" type="ORF">M436DRAFT_61610</name>
</gene>
<dbReference type="GeneID" id="25413224"/>
<dbReference type="SUPFAM" id="SSF51735">
    <property type="entry name" value="NAD(P)-binding Rossmann-fold domains"/>
    <property type="match status" value="2"/>
</dbReference>
<dbReference type="Gene3D" id="3.40.50.720">
    <property type="entry name" value="NAD(P)-binding Rossmann-like Domain"/>
    <property type="match status" value="2"/>
</dbReference>
<dbReference type="GO" id="GO:0031177">
    <property type="term" value="F:phosphopantetheine binding"/>
    <property type="evidence" value="ECO:0007669"/>
    <property type="project" value="InterPro"/>
</dbReference>
<accession>A0A074XKU3</accession>
<dbReference type="Pfam" id="PF00668">
    <property type="entry name" value="Condensation"/>
    <property type="match status" value="1"/>
</dbReference>
<dbReference type="HOGENOM" id="CLU_248088_0_0_1"/>
<dbReference type="InterPro" id="IPR009081">
    <property type="entry name" value="PP-bd_ACP"/>
</dbReference>
<keyword evidence="8" id="KW-1185">Reference proteome</keyword>
<dbReference type="SMART" id="SM00823">
    <property type="entry name" value="PKS_PP"/>
    <property type="match status" value="1"/>
</dbReference>
<dbReference type="PROSITE" id="PS50075">
    <property type="entry name" value="CARRIER"/>
    <property type="match status" value="1"/>
</dbReference>
<dbReference type="Pfam" id="PF08659">
    <property type="entry name" value="KR"/>
    <property type="match status" value="1"/>
</dbReference>
<dbReference type="GO" id="GO:0009403">
    <property type="term" value="P:toxin biosynthetic process"/>
    <property type="evidence" value="ECO:0007669"/>
    <property type="project" value="UniProtKB-ARBA"/>
</dbReference>
<dbReference type="OrthoDB" id="329835at2759"/>
<dbReference type="CDD" id="cd02440">
    <property type="entry name" value="AdoMet_MTases"/>
    <property type="match status" value="1"/>
</dbReference>
<feature type="compositionally biased region" description="Low complexity" evidence="5">
    <location>
        <begin position="1066"/>
        <end position="1079"/>
    </location>
</feature>
<evidence type="ECO:0000256" key="1">
    <source>
        <dbReference type="ARBA" id="ARBA00022450"/>
    </source>
</evidence>
<feature type="domain" description="Carrier" evidence="6">
    <location>
        <begin position="937"/>
        <end position="1020"/>
    </location>
</feature>
<evidence type="ECO:0000256" key="3">
    <source>
        <dbReference type="ARBA" id="ARBA00022679"/>
    </source>
</evidence>
<sequence>MILLSVARGRYPYHGHIRSTVDKLIDLLCRQFTVSNAIASAASGTGGASRYFLNSEQVSFNTYTFTDISNAFFEQAAEEFAKHADEMEFRPLDVRREPAEQDYKLHSYDLIIASNVLHATPKLEETLANVRKLLKPGGQLVIIEVTHREHARIGFIFGLFADWWAGHDDGRIHEPFVTYDKWDKILKDTGFSGIDSRTLDPDSTIFPNSVFSSHAVNDLIKRLDVPSGSPIKDGYPRVVVIGGKTSKTYSLLETLPSAMPHREVQAVDSIKDVIDAEIDPTSTFIVLSELDEETFAGLDDDRFDALQSTFNNASHVLWVTESAWVDHPNQGTTIGLLRTLRLEYVKIQIQVLDVDNADNLTAKILVDTVHRLEDGANHEESDILWTQEPELYLRDGQIVVARLKSDMTKNNRLNSNRRPISTAVDPTREMLELTEEDGTVFFRHLEDRRVPSVADAGKTKVEVTYSLAKAVRVGRLGFYNLIQGHVSASGEAVVVLAAENTSTALVASDQLVRLSSESHARCVLPALLANLMAQNLALDATPGTTILVLEPPSMLVEPTIERSTAAGIRVVFMTTDSQIVSSIGEWVQLHQRKTQRELSRKLPQHVSSLWMMNLTREGTDMGRRLSAKVPRSCSVFCLDHLLQQSAAVPSQSCNRIASARLQDAVSRLDVLPTCEPQSIFVPSQLMSTKDALPADTIVSWQAEAKINARTRSIETGQLFVSDKTYLLVGFSGDLGRSIARYMIEGGARHVVLSSRSPKIEQEWIEDIADVSNLASLDAGLASIRATMPLIAGVAFGPLVLQDVMFKNMDLSMMEMVHAPKVNGARLLNERLSDPQSPLDFFVMFSSFVMVSGNPGQAAYSAANAYTHALAQYRRARGMAGSTIDIGAVYGVGFIARAGHEEEYDVVRFMFDELASRRGKGFESAGSAGSVQERLLSADTMDDVRAIILEGLSVKIRGALQIAASDELDLMSILIDQGVDSLSAVIIGTWFSKNLSIDIPLLKILGGASISDLVSEAMTRLSASVIPLAYSESQESAEAIVPVTNRQVKHSDSEPSDEASSLDKYTETSTPTTLSSSPSPSDREIDGVERTAPLSLTQEYAWKQQQLGLDPTVFNSTICMYMRGELDLSRLGYAFNQALQRHDAFRTCFISGPSDSSKTVQSVMRSPRVAFEAVEVVDRASAEKGAAELEAYQYDVAMGHTSKVVDFHWSPTEHLLVFAYHRLVGDGWTTEHVFVEVGQLYHGKHLELPPSYVDFALRQRSQIESEELSSDLLYWSKLFATLPAQQPLLNVPGKHFVTSLSWNEHEASARLNPMVAVRIKDRGRKHKMTPMQFYLAAYYVLLARMTGTSDVCIGVADTNRSSLSDQATMGYEALVAVKEQMRAALLHSATPYAAILGHLGLSQPTAIEPESQAPLFQAVFDYKQGQAESGSIGNAKIVDSRTPRAKSPFDVVLEMSDDPNKDPLITIKLQSDRYSSTDPEVVMDAYLSILSIFSRNPALRVEDGRLDQGAKARA</sequence>
<dbReference type="SMART" id="SM00822">
    <property type="entry name" value="PKS_KR"/>
    <property type="match status" value="1"/>
</dbReference>
<dbReference type="SUPFAM" id="SSF53335">
    <property type="entry name" value="S-adenosyl-L-methionine-dependent methyltransferases"/>
    <property type="match status" value="1"/>
</dbReference>
<organism evidence="7 8">
    <name type="scientific">Aureobasidium namibiae CBS 147.97</name>
    <dbReference type="NCBI Taxonomy" id="1043004"/>
    <lineage>
        <taxon>Eukaryota</taxon>
        <taxon>Fungi</taxon>
        <taxon>Dikarya</taxon>
        <taxon>Ascomycota</taxon>
        <taxon>Pezizomycotina</taxon>
        <taxon>Dothideomycetes</taxon>
        <taxon>Dothideomycetidae</taxon>
        <taxon>Dothideales</taxon>
        <taxon>Saccotheciaceae</taxon>
        <taxon>Aureobasidium</taxon>
    </lineage>
</organism>
<evidence type="ECO:0000256" key="5">
    <source>
        <dbReference type="SAM" id="MobiDB-lite"/>
    </source>
</evidence>
<dbReference type="CDD" id="cd19532">
    <property type="entry name" value="C_PKS-NRPS"/>
    <property type="match status" value="1"/>
</dbReference>
<dbReference type="SUPFAM" id="SSF52777">
    <property type="entry name" value="CoA-dependent acyltransferases"/>
    <property type="match status" value="2"/>
</dbReference>
<dbReference type="Proteomes" id="UP000027730">
    <property type="component" value="Unassembled WGS sequence"/>
</dbReference>
<dbReference type="InterPro" id="IPR013968">
    <property type="entry name" value="PKS_KR"/>
</dbReference>
<dbReference type="RefSeq" id="XP_013429637.1">
    <property type="nucleotide sequence ID" value="XM_013574183.1"/>
</dbReference>
<dbReference type="InterPro" id="IPR001242">
    <property type="entry name" value="Condensation_dom"/>
</dbReference>
<keyword evidence="3" id="KW-0808">Transferase</keyword>
<dbReference type="Gene3D" id="3.30.559.10">
    <property type="entry name" value="Chloramphenicol acetyltransferase-like domain"/>
    <property type="match status" value="1"/>
</dbReference>
<dbReference type="InterPro" id="IPR057326">
    <property type="entry name" value="KR_dom"/>
</dbReference>
<name>A0A074XKU3_9PEZI</name>
<dbReference type="GO" id="GO:0006633">
    <property type="term" value="P:fatty acid biosynthetic process"/>
    <property type="evidence" value="ECO:0007669"/>
    <property type="project" value="TreeGrafter"/>
</dbReference>
<keyword evidence="1" id="KW-0596">Phosphopantetheine</keyword>
<evidence type="ECO:0000313" key="8">
    <source>
        <dbReference type="Proteomes" id="UP000027730"/>
    </source>
</evidence>
<evidence type="ECO:0000313" key="7">
    <source>
        <dbReference type="EMBL" id="KEQ75186.1"/>
    </source>
</evidence>
<dbReference type="InterPro" id="IPR029063">
    <property type="entry name" value="SAM-dependent_MTases_sf"/>
</dbReference>
<dbReference type="Gene3D" id="3.40.50.150">
    <property type="entry name" value="Vaccinia Virus protein VP39"/>
    <property type="match status" value="1"/>
</dbReference>
<dbReference type="EMBL" id="KL584705">
    <property type="protein sequence ID" value="KEQ75186.1"/>
    <property type="molecule type" value="Genomic_DNA"/>
</dbReference>
<dbReference type="InterPro" id="IPR056501">
    <property type="entry name" value="NAD-bd_HRPKS_sdrA"/>
</dbReference>
<reference evidence="7 8" key="1">
    <citation type="journal article" date="2014" name="BMC Genomics">
        <title>Genome sequencing of four Aureobasidium pullulans varieties: biotechnological potential, stress tolerance, and description of new species.</title>
        <authorList>
            <person name="Gostin Ar C."/>
            <person name="Ohm R.A."/>
            <person name="Kogej T."/>
            <person name="Sonjak S."/>
            <person name="Turk M."/>
            <person name="Zajc J."/>
            <person name="Zalar P."/>
            <person name="Grube M."/>
            <person name="Sun H."/>
            <person name="Han J."/>
            <person name="Sharma A."/>
            <person name="Chiniquy J."/>
            <person name="Ngan C.Y."/>
            <person name="Lipzen A."/>
            <person name="Barry K."/>
            <person name="Grigoriev I.V."/>
            <person name="Gunde-Cimerman N."/>
        </authorList>
    </citation>
    <scope>NUCLEOTIDE SEQUENCE [LARGE SCALE GENOMIC DNA]</scope>
    <source>
        <strain evidence="7 8">CBS 147.97</strain>
    </source>
</reference>
<dbReference type="InterPro" id="IPR020806">
    <property type="entry name" value="PKS_PP-bd"/>
</dbReference>
<dbReference type="InterPro" id="IPR013217">
    <property type="entry name" value="Methyltransf_12"/>
</dbReference>
<keyword evidence="4" id="KW-0511">Multifunctional enzyme</keyword>